<keyword evidence="3" id="KW-0808">Transferase</keyword>
<name>A0AAQ3KEP0_9LILI</name>
<dbReference type="InterPro" id="IPR000719">
    <property type="entry name" value="Prot_kinase_dom"/>
</dbReference>
<dbReference type="Proteomes" id="UP001327560">
    <property type="component" value="Chromosome 5"/>
</dbReference>
<dbReference type="EMBL" id="CP136894">
    <property type="protein sequence ID" value="WOL07338.1"/>
    <property type="molecule type" value="Genomic_DNA"/>
</dbReference>
<organism evidence="3 4">
    <name type="scientific">Canna indica</name>
    <name type="common">Indian-shot</name>
    <dbReference type="NCBI Taxonomy" id="4628"/>
    <lineage>
        <taxon>Eukaryota</taxon>
        <taxon>Viridiplantae</taxon>
        <taxon>Streptophyta</taxon>
        <taxon>Embryophyta</taxon>
        <taxon>Tracheophyta</taxon>
        <taxon>Spermatophyta</taxon>
        <taxon>Magnoliopsida</taxon>
        <taxon>Liliopsida</taxon>
        <taxon>Zingiberales</taxon>
        <taxon>Cannaceae</taxon>
        <taxon>Canna</taxon>
    </lineage>
</organism>
<reference evidence="3 4" key="1">
    <citation type="submission" date="2023-10" db="EMBL/GenBank/DDBJ databases">
        <title>Chromosome-scale genome assembly provides insights into flower coloration mechanisms of Canna indica.</title>
        <authorList>
            <person name="Li C."/>
        </authorList>
    </citation>
    <scope>NUCLEOTIDE SEQUENCE [LARGE SCALE GENOMIC DNA]</scope>
    <source>
        <tissue evidence="3">Flower</tissue>
    </source>
</reference>
<dbReference type="Pfam" id="PF00069">
    <property type="entry name" value="Pkinase"/>
    <property type="match status" value="1"/>
</dbReference>
<accession>A0AAQ3KEP0</accession>
<feature type="domain" description="Protein kinase" evidence="2">
    <location>
        <begin position="149"/>
        <end position="419"/>
    </location>
</feature>
<sequence>MAQILLRHAVGDGGLVGDNTPQVKIPLPLLLICLIMQNAIQGRREIIERDQPEASPDEGTNVQDASPNLGRSSIESERSRKKMITSIKRWAKDSLHKFFKPKKGSEVGVNYDSHHLFVQPNVGFEVEVNYGASFRIFSLSELKRATKGFASNNIVGRGEFTVVYEGMLDSIAVAVKKWAQQSSQGSQEWENEMNILQNMSHPNLIRLLGYCQEEGIVLLVYEFMANRSLEHHLLEQRNSLTWNQRIKIAIGTARALNFLHTSEKRIIHRGLKPGVILLDSDFNAKLSGLGWSRDGPAGEDPTISTQVLGVPGYLDPRYIMTGHLDTKTDVYAFGIILLQMLSGRKVFDVNLPVDRRHIVQFAKPLLSNLTRLMDPKLNGQYKWKDAFRLAQLSECCVSNDVKKRPNVVEIVKVLESVEH</sequence>
<dbReference type="InterPro" id="IPR011009">
    <property type="entry name" value="Kinase-like_dom_sf"/>
</dbReference>
<keyword evidence="4" id="KW-1185">Reference proteome</keyword>
<dbReference type="AlphaFoldDB" id="A0AAQ3KEP0"/>
<keyword evidence="3" id="KW-0418">Kinase</keyword>
<evidence type="ECO:0000313" key="3">
    <source>
        <dbReference type="EMBL" id="WOL07338.1"/>
    </source>
</evidence>
<proteinExistence type="predicted"/>
<dbReference type="PROSITE" id="PS50011">
    <property type="entry name" value="PROTEIN_KINASE_DOM"/>
    <property type="match status" value="1"/>
</dbReference>
<evidence type="ECO:0000259" key="2">
    <source>
        <dbReference type="PROSITE" id="PS50011"/>
    </source>
</evidence>
<dbReference type="GO" id="GO:0005524">
    <property type="term" value="F:ATP binding"/>
    <property type="evidence" value="ECO:0007669"/>
    <property type="project" value="InterPro"/>
</dbReference>
<protein>
    <submittedName>
        <fullName evidence="3">Serine/threonine-protein kinase PIX13</fullName>
    </submittedName>
</protein>
<evidence type="ECO:0000313" key="4">
    <source>
        <dbReference type="Proteomes" id="UP001327560"/>
    </source>
</evidence>
<dbReference type="SUPFAM" id="SSF56112">
    <property type="entry name" value="Protein kinase-like (PK-like)"/>
    <property type="match status" value="1"/>
</dbReference>
<dbReference type="PANTHER" id="PTHR45621">
    <property type="entry name" value="OS01G0588500 PROTEIN-RELATED"/>
    <property type="match status" value="1"/>
</dbReference>
<feature type="compositionally biased region" description="Polar residues" evidence="1">
    <location>
        <begin position="58"/>
        <end position="70"/>
    </location>
</feature>
<dbReference type="Gene3D" id="1.10.510.10">
    <property type="entry name" value="Transferase(Phosphotransferase) domain 1"/>
    <property type="match status" value="1"/>
</dbReference>
<feature type="region of interest" description="Disordered" evidence="1">
    <location>
        <begin position="51"/>
        <end position="80"/>
    </location>
</feature>
<dbReference type="GO" id="GO:0004672">
    <property type="term" value="F:protein kinase activity"/>
    <property type="evidence" value="ECO:0007669"/>
    <property type="project" value="InterPro"/>
</dbReference>
<dbReference type="Gene3D" id="3.30.200.20">
    <property type="entry name" value="Phosphorylase Kinase, domain 1"/>
    <property type="match status" value="1"/>
</dbReference>
<gene>
    <name evidence="3" type="ORF">Cni_G16078</name>
</gene>
<dbReference type="InterPro" id="IPR050823">
    <property type="entry name" value="Plant_Ser_Thr_Prot_Kinase"/>
</dbReference>
<evidence type="ECO:0000256" key="1">
    <source>
        <dbReference type="SAM" id="MobiDB-lite"/>
    </source>
</evidence>